<comment type="catalytic activity">
    <reaction evidence="10 11">
        <text>7-carboxy-7-carbaguanine + NH4(+) + 2 ATP = 7-cyano-7-carbaguanine + 2 AMP + 2 diphosphate + 2 H(+)</text>
        <dbReference type="Rhea" id="RHEA:27982"/>
        <dbReference type="ChEBI" id="CHEBI:15378"/>
        <dbReference type="ChEBI" id="CHEBI:28938"/>
        <dbReference type="ChEBI" id="CHEBI:30616"/>
        <dbReference type="ChEBI" id="CHEBI:33019"/>
        <dbReference type="ChEBI" id="CHEBI:45075"/>
        <dbReference type="ChEBI" id="CHEBI:61036"/>
        <dbReference type="ChEBI" id="CHEBI:456215"/>
        <dbReference type="EC" id="6.3.4.20"/>
    </reaction>
</comment>
<evidence type="ECO:0000256" key="7">
    <source>
        <dbReference type="ARBA" id="ARBA00022840"/>
    </source>
</evidence>
<gene>
    <name evidence="12" type="primary">queC_1</name>
    <name evidence="11" type="synonym">queC</name>
    <name evidence="12" type="ORF">Pla8534_13170</name>
</gene>
<accession>A0A518DNX0</accession>
<keyword evidence="2 11" id="KW-0436">Ligase</keyword>
<keyword evidence="4 11" id="KW-0547">Nucleotide-binding</keyword>
<dbReference type="EC" id="6.3.4.20" evidence="9 11"/>
<feature type="binding site" evidence="11">
    <location>
        <position position="202"/>
    </location>
    <ligand>
        <name>Zn(2+)</name>
        <dbReference type="ChEBI" id="CHEBI:29105"/>
    </ligand>
</feature>
<comment type="function">
    <text evidence="11">Catalyzes the ATP-dependent conversion of 7-carboxy-7-deazaguanine (CDG) to 7-cyano-7-deazaguanine (preQ(0)).</text>
</comment>
<evidence type="ECO:0000256" key="3">
    <source>
        <dbReference type="ARBA" id="ARBA00022723"/>
    </source>
</evidence>
<dbReference type="PANTHER" id="PTHR42914:SF1">
    <property type="entry name" value="7-CYANO-7-DEAZAGUANINE SYNTHASE"/>
    <property type="match status" value="1"/>
</dbReference>
<dbReference type="OrthoDB" id="9789567at2"/>
<dbReference type="GO" id="GO:0016879">
    <property type="term" value="F:ligase activity, forming carbon-nitrogen bonds"/>
    <property type="evidence" value="ECO:0007669"/>
    <property type="project" value="UniProtKB-UniRule"/>
</dbReference>
<protein>
    <recommendedName>
        <fullName evidence="9 11">7-cyano-7-deazaguanine synthase</fullName>
        <ecNumber evidence="9 11">6.3.4.20</ecNumber>
    </recommendedName>
    <alternativeName>
        <fullName evidence="11">7-cyano-7-carbaguanine synthase</fullName>
    </alternativeName>
    <alternativeName>
        <fullName evidence="11">PreQ(0) synthase</fullName>
    </alternativeName>
    <alternativeName>
        <fullName evidence="11">Queuosine biosynthesis protein QueC</fullName>
    </alternativeName>
</protein>
<feature type="binding site" evidence="11">
    <location>
        <begin position="17"/>
        <end position="27"/>
    </location>
    <ligand>
        <name>ATP</name>
        <dbReference type="ChEBI" id="CHEBI:30616"/>
    </ligand>
</feature>
<organism evidence="12 13">
    <name type="scientific">Lignipirellula cremea</name>
    <dbReference type="NCBI Taxonomy" id="2528010"/>
    <lineage>
        <taxon>Bacteria</taxon>
        <taxon>Pseudomonadati</taxon>
        <taxon>Planctomycetota</taxon>
        <taxon>Planctomycetia</taxon>
        <taxon>Pirellulales</taxon>
        <taxon>Pirellulaceae</taxon>
        <taxon>Lignipirellula</taxon>
    </lineage>
</organism>
<feature type="binding site" evidence="11">
    <location>
        <position position="205"/>
    </location>
    <ligand>
        <name>Zn(2+)</name>
        <dbReference type="ChEBI" id="CHEBI:29105"/>
    </ligand>
</feature>
<dbReference type="GO" id="GO:0008616">
    <property type="term" value="P:tRNA queuosine(34) biosynthetic process"/>
    <property type="evidence" value="ECO:0007669"/>
    <property type="project" value="UniProtKB-UniRule"/>
</dbReference>
<dbReference type="GO" id="GO:0008270">
    <property type="term" value="F:zinc ion binding"/>
    <property type="evidence" value="ECO:0007669"/>
    <property type="project" value="UniProtKB-UniRule"/>
</dbReference>
<dbReference type="AlphaFoldDB" id="A0A518DNX0"/>
<evidence type="ECO:0000256" key="8">
    <source>
        <dbReference type="ARBA" id="ARBA00037993"/>
    </source>
</evidence>
<sequence>MNQEVESTPREKVVVVLSGGMDSAVLLSHLAAQGHPLKAVSFNYGQRHVRELDSAARLATAAGVEHTIADLRGLTPLFGANSLSDLSVPVPEGHYAEESMKLTIVPNRNMIMLASAIAWAISSQFDAVAYGAHSGDHAIYPDCRPEFADAMSAASLLCDWKPIRLMRPFVQFDKGQIVALGHDLKTPFELTWTCYQGGEKHCGKCGSCTERQEAFAQAGVVDPVAYV</sequence>
<evidence type="ECO:0000256" key="2">
    <source>
        <dbReference type="ARBA" id="ARBA00022598"/>
    </source>
</evidence>
<keyword evidence="13" id="KW-1185">Reference proteome</keyword>
<feature type="binding site" evidence="11">
    <location>
        <position position="194"/>
    </location>
    <ligand>
        <name>Zn(2+)</name>
        <dbReference type="ChEBI" id="CHEBI:29105"/>
    </ligand>
</feature>
<keyword evidence="3 11" id="KW-0479">Metal-binding</keyword>
<comment type="similarity">
    <text evidence="8 11">Belongs to the QueC family.</text>
</comment>
<dbReference type="CDD" id="cd01995">
    <property type="entry name" value="QueC-like"/>
    <property type="match status" value="1"/>
</dbReference>
<dbReference type="KEGG" id="lcre:Pla8534_13170"/>
<dbReference type="Pfam" id="PF06508">
    <property type="entry name" value="QueC"/>
    <property type="match status" value="1"/>
</dbReference>
<dbReference type="InterPro" id="IPR018317">
    <property type="entry name" value="QueC"/>
</dbReference>
<evidence type="ECO:0000256" key="1">
    <source>
        <dbReference type="ARBA" id="ARBA00005061"/>
    </source>
</evidence>
<evidence type="ECO:0000256" key="9">
    <source>
        <dbReference type="ARBA" id="ARBA00039149"/>
    </source>
</evidence>
<dbReference type="PANTHER" id="PTHR42914">
    <property type="entry name" value="7-CYANO-7-DEAZAGUANINE SYNTHASE"/>
    <property type="match status" value="1"/>
</dbReference>
<dbReference type="NCBIfam" id="TIGR00364">
    <property type="entry name" value="7-cyano-7-deazaguanine synthase QueC"/>
    <property type="match status" value="1"/>
</dbReference>
<keyword evidence="5 11" id="KW-0671">Queuosine biosynthesis</keyword>
<evidence type="ECO:0000256" key="11">
    <source>
        <dbReference type="HAMAP-Rule" id="MF_01633"/>
    </source>
</evidence>
<dbReference type="HAMAP" id="MF_01633">
    <property type="entry name" value="QueC"/>
    <property type="match status" value="1"/>
</dbReference>
<dbReference type="PIRSF" id="PIRSF006293">
    <property type="entry name" value="ExsB"/>
    <property type="match status" value="1"/>
</dbReference>
<dbReference type="GO" id="GO:0005524">
    <property type="term" value="F:ATP binding"/>
    <property type="evidence" value="ECO:0007669"/>
    <property type="project" value="UniProtKB-UniRule"/>
</dbReference>
<feature type="binding site" evidence="11">
    <location>
        <position position="208"/>
    </location>
    <ligand>
        <name>Zn(2+)</name>
        <dbReference type="ChEBI" id="CHEBI:29105"/>
    </ligand>
</feature>
<evidence type="ECO:0000313" key="12">
    <source>
        <dbReference type="EMBL" id="QDU93537.1"/>
    </source>
</evidence>
<comment type="cofactor">
    <cofactor evidence="11">
        <name>Zn(2+)</name>
        <dbReference type="ChEBI" id="CHEBI:29105"/>
    </cofactor>
    <text evidence="11">Binds 1 zinc ion per subunit.</text>
</comment>
<name>A0A518DNX0_9BACT</name>
<keyword evidence="6 11" id="KW-0862">Zinc</keyword>
<evidence type="ECO:0000256" key="4">
    <source>
        <dbReference type="ARBA" id="ARBA00022741"/>
    </source>
</evidence>
<dbReference type="InterPro" id="IPR014729">
    <property type="entry name" value="Rossmann-like_a/b/a_fold"/>
</dbReference>
<dbReference type="UniPathway" id="UPA00391"/>
<dbReference type="EMBL" id="CP036433">
    <property type="protein sequence ID" value="QDU93537.1"/>
    <property type="molecule type" value="Genomic_DNA"/>
</dbReference>
<evidence type="ECO:0000256" key="10">
    <source>
        <dbReference type="ARBA" id="ARBA00047890"/>
    </source>
</evidence>
<dbReference type="Gene3D" id="3.40.50.620">
    <property type="entry name" value="HUPs"/>
    <property type="match status" value="1"/>
</dbReference>
<proteinExistence type="inferred from homology"/>
<dbReference type="SUPFAM" id="SSF52402">
    <property type="entry name" value="Adenine nucleotide alpha hydrolases-like"/>
    <property type="match status" value="1"/>
</dbReference>
<dbReference type="Proteomes" id="UP000317648">
    <property type="component" value="Chromosome"/>
</dbReference>
<comment type="pathway">
    <text evidence="1 11">Purine metabolism; 7-cyano-7-deazaguanine biosynthesis.</text>
</comment>
<evidence type="ECO:0000313" key="13">
    <source>
        <dbReference type="Proteomes" id="UP000317648"/>
    </source>
</evidence>
<keyword evidence="7 11" id="KW-0067">ATP-binding</keyword>
<reference evidence="12 13" key="1">
    <citation type="submission" date="2019-02" db="EMBL/GenBank/DDBJ databases">
        <title>Deep-cultivation of Planctomycetes and their phenomic and genomic characterization uncovers novel biology.</title>
        <authorList>
            <person name="Wiegand S."/>
            <person name="Jogler M."/>
            <person name="Boedeker C."/>
            <person name="Pinto D."/>
            <person name="Vollmers J."/>
            <person name="Rivas-Marin E."/>
            <person name="Kohn T."/>
            <person name="Peeters S.H."/>
            <person name="Heuer A."/>
            <person name="Rast P."/>
            <person name="Oberbeckmann S."/>
            <person name="Bunk B."/>
            <person name="Jeske O."/>
            <person name="Meyerdierks A."/>
            <person name="Storesund J.E."/>
            <person name="Kallscheuer N."/>
            <person name="Luecker S."/>
            <person name="Lage O.M."/>
            <person name="Pohl T."/>
            <person name="Merkel B.J."/>
            <person name="Hornburger P."/>
            <person name="Mueller R.-W."/>
            <person name="Bruemmer F."/>
            <person name="Labrenz M."/>
            <person name="Spormann A.M."/>
            <person name="Op den Camp H."/>
            <person name="Overmann J."/>
            <person name="Amann R."/>
            <person name="Jetten M.S.M."/>
            <person name="Mascher T."/>
            <person name="Medema M.H."/>
            <person name="Devos D.P."/>
            <person name="Kaster A.-K."/>
            <person name="Ovreas L."/>
            <person name="Rohde M."/>
            <person name="Galperin M.Y."/>
            <person name="Jogler C."/>
        </authorList>
    </citation>
    <scope>NUCLEOTIDE SEQUENCE [LARGE SCALE GENOMIC DNA]</scope>
    <source>
        <strain evidence="12 13">Pla85_3_4</strain>
    </source>
</reference>
<evidence type="ECO:0000256" key="5">
    <source>
        <dbReference type="ARBA" id="ARBA00022785"/>
    </source>
</evidence>
<evidence type="ECO:0000256" key="6">
    <source>
        <dbReference type="ARBA" id="ARBA00022833"/>
    </source>
</evidence>
<dbReference type="RefSeq" id="WP_145050425.1">
    <property type="nucleotide sequence ID" value="NZ_CP036433.1"/>
</dbReference>